<dbReference type="RefSeq" id="WP_050738878.1">
    <property type="nucleotide sequence ID" value="NZ_LGYO01000007.1"/>
</dbReference>
<dbReference type="InterPro" id="IPR004155">
    <property type="entry name" value="PBS_lyase_HEAT"/>
</dbReference>
<dbReference type="InterPro" id="IPR016024">
    <property type="entry name" value="ARM-type_fold"/>
</dbReference>
<sequence>MKTERIHDIKVQMQKNPMEKSVIQCYVNELLRAKNCEGIKIILNETSPKGHNPTLVTDALLESKNKAARVLCKHYHRLNDEQQKKAIQILGQLQAESAVEFLKVIFSGNDKWLAMDAVPGLQPFVDKDMIPMIFDVIADSDYYRELKIACVALLVDIGPAAVPELIRIVNEKPGVCALHAIQALGEIGDPAATPTLCECLEKSDEYEIPKIAEALGKIKDPEATLPLCNALMSKTPWKDEILVALGRIGNPLATPILITYFNQVIEVLDRNYYMESAFFLLEVMGKMNDVAMIEPLTRVFKYSPGKYRVTALKSLENLRILVGDAPFFISLYELPKSIHQNALSEWFHLEDCQAKSVCQKLLIGERYIIENVDIGNNDLENNALIACLLLPLGFEKESMSDAIMRAEAIKSIILFKEKAYDCLAPWFLNKEIANDISEILEQLEEGTR</sequence>
<dbReference type="PANTHER" id="PTHR12697">
    <property type="entry name" value="PBS LYASE HEAT-LIKE PROTEIN"/>
    <property type="match status" value="1"/>
</dbReference>
<evidence type="ECO:0000313" key="2">
    <source>
        <dbReference type="Proteomes" id="UP000036873"/>
    </source>
</evidence>
<dbReference type="STRING" id="52689.AKG39_03020"/>
<dbReference type="Gene3D" id="1.25.10.10">
    <property type="entry name" value="Leucine-rich Repeat Variant"/>
    <property type="match status" value="1"/>
</dbReference>
<evidence type="ECO:0008006" key="3">
    <source>
        <dbReference type="Google" id="ProtNLM"/>
    </source>
</evidence>
<protein>
    <recommendedName>
        <fullName evidence="3">HEAT repeat domain-containing protein</fullName>
    </recommendedName>
</protein>
<dbReference type="PANTHER" id="PTHR12697:SF5">
    <property type="entry name" value="DEOXYHYPUSINE HYDROXYLASE"/>
    <property type="match status" value="1"/>
</dbReference>
<reference evidence="2" key="1">
    <citation type="submission" date="2015-07" db="EMBL/GenBank/DDBJ databases">
        <title>Draft genome sequence of Acetobacterium bakii DSM 8293, a potential psychrophilic chemical producer through syngas fermentation.</title>
        <authorList>
            <person name="Song Y."/>
            <person name="Hwang S."/>
            <person name="Cho B.-K."/>
        </authorList>
    </citation>
    <scope>NUCLEOTIDE SEQUENCE [LARGE SCALE GENOMIC DNA]</scope>
    <source>
        <strain evidence="2">DSM 8239</strain>
    </source>
</reference>
<dbReference type="InterPro" id="IPR011989">
    <property type="entry name" value="ARM-like"/>
</dbReference>
<evidence type="ECO:0000313" key="1">
    <source>
        <dbReference type="EMBL" id="KNZ43136.1"/>
    </source>
</evidence>
<gene>
    <name evidence="1" type="ORF">AKG39_03020</name>
</gene>
<dbReference type="GO" id="GO:0016491">
    <property type="term" value="F:oxidoreductase activity"/>
    <property type="evidence" value="ECO:0007669"/>
    <property type="project" value="TreeGrafter"/>
</dbReference>
<dbReference type="EMBL" id="LGYO01000007">
    <property type="protein sequence ID" value="KNZ43136.1"/>
    <property type="molecule type" value="Genomic_DNA"/>
</dbReference>
<proteinExistence type="predicted"/>
<keyword evidence="2" id="KW-1185">Reference proteome</keyword>
<dbReference type="AlphaFoldDB" id="A0A0L6U3P0"/>
<dbReference type="SUPFAM" id="SSF48371">
    <property type="entry name" value="ARM repeat"/>
    <property type="match status" value="1"/>
</dbReference>
<comment type="caution">
    <text evidence="1">The sequence shown here is derived from an EMBL/GenBank/DDBJ whole genome shotgun (WGS) entry which is preliminary data.</text>
</comment>
<dbReference type="Pfam" id="PF13646">
    <property type="entry name" value="HEAT_2"/>
    <property type="match status" value="1"/>
</dbReference>
<organism evidence="1 2">
    <name type="scientific">Acetobacterium bakii</name>
    <dbReference type="NCBI Taxonomy" id="52689"/>
    <lineage>
        <taxon>Bacteria</taxon>
        <taxon>Bacillati</taxon>
        <taxon>Bacillota</taxon>
        <taxon>Clostridia</taxon>
        <taxon>Eubacteriales</taxon>
        <taxon>Eubacteriaceae</taxon>
        <taxon>Acetobacterium</taxon>
    </lineage>
</organism>
<dbReference type="Proteomes" id="UP000036873">
    <property type="component" value="Unassembled WGS sequence"/>
</dbReference>
<dbReference type="OrthoDB" id="9812352at2"/>
<accession>A0A0L6U3P0</accession>
<dbReference type="SMART" id="SM00567">
    <property type="entry name" value="EZ_HEAT"/>
    <property type="match status" value="5"/>
</dbReference>
<name>A0A0L6U3P0_9FIRM</name>